<dbReference type="InterPro" id="IPR012281">
    <property type="entry name" value="Phospholipid_synth_PlsX-like"/>
</dbReference>
<keyword evidence="7" id="KW-0594">Phospholipid biosynthesis</keyword>
<evidence type="ECO:0000256" key="3">
    <source>
        <dbReference type="ARBA" id="ARBA00022490"/>
    </source>
</evidence>
<comment type="subunit">
    <text evidence="10">Homodimer. Probably interacts with PlsY.</text>
</comment>
<keyword evidence="5" id="KW-0808">Transferase</keyword>
<keyword evidence="8" id="KW-1208">Phospholipid metabolism</keyword>
<dbReference type="SUPFAM" id="SSF53659">
    <property type="entry name" value="Isocitrate/Isopropylmalate dehydrogenase-like"/>
    <property type="match status" value="1"/>
</dbReference>
<evidence type="ECO:0000313" key="11">
    <source>
        <dbReference type="EMBL" id="GAI20504.1"/>
    </source>
</evidence>
<dbReference type="Gene3D" id="3.40.718.10">
    <property type="entry name" value="Isopropylmalate Dehydrogenase"/>
    <property type="match status" value="1"/>
</dbReference>
<evidence type="ECO:0000256" key="8">
    <source>
        <dbReference type="ARBA" id="ARBA00023264"/>
    </source>
</evidence>
<organism evidence="11">
    <name type="scientific">marine sediment metagenome</name>
    <dbReference type="NCBI Taxonomy" id="412755"/>
    <lineage>
        <taxon>unclassified sequences</taxon>
        <taxon>metagenomes</taxon>
        <taxon>ecological metagenomes</taxon>
    </lineage>
</organism>
<comment type="subcellular location">
    <subcellularLocation>
        <location evidence="2">Cytoplasm</location>
    </subcellularLocation>
</comment>
<dbReference type="Pfam" id="PF02504">
    <property type="entry name" value="FA_synthesis"/>
    <property type="match status" value="1"/>
</dbReference>
<dbReference type="AlphaFoldDB" id="X1NPC6"/>
<dbReference type="GO" id="GO:0006633">
    <property type="term" value="P:fatty acid biosynthetic process"/>
    <property type="evidence" value="ECO:0007669"/>
    <property type="project" value="InterPro"/>
</dbReference>
<sequence>MRIGIDVMGGDYAPEATVLGAILALKELTPDDKLVLIGDERRIQSILEREHVASSRFDIVHTEVFIE</sequence>
<evidence type="ECO:0000256" key="7">
    <source>
        <dbReference type="ARBA" id="ARBA00023209"/>
    </source>
</evidence>
<keyword evidence="6" id="KW-0443">Lipid metabolism</keyword>
<gene>
    <name evidence="11" type="ORF">S06H3_29346</name>
</gene>
<dbReference type="InterPro" id="IPR003664">
    <property type="entry name" value="FA_synthesis"/>
</dbReference>
<dbReference type="GO" id="GO:0008654">
    <property type="term" value="P:phospholipid biosynthetic process"/>
    <property type="evidence" value="ECO:0007669"/>
    <property type="project" value="UniProtKB-KW"/>
</dbReference>
<feature type="non-terminal residue" evidence="11">
    <location>
        <position position="67"/>
    </location>
</feature>
<evidence type="ECO:0000256" key="4">
    <source>
        <dbReference type="ARBA" id="ARBA00022516"/>
    </source>
</evidence>
<dbReference type="PANTHER" id="PTHR30100:SF1">
    <property type="entry name" value="PHOSPHATE ACYLTRANSFERASE"/>
    <property type="match status" value="1"/>
</dbReference>
<dbReference type="EC" id="2.3.1.274" evidence="9"/>
<keyword evidence="3" id="KW-0963">Cytoplasm</keyword>
<dbReference type="EMBL" id="BARV01017189">
    <property type="protein sequence ID" value="GAI20504.1"/>
    <property type="molecule type" value="Genomic_DNA"/>
</dbReference>
<comment type="caution">
    <text evidence="11">The sequence shown here is derived from an EMBL/GenBank/DDBJ whole genome shotgun (WGS) entry which is preliminary data.</text>
</comment>
<dbReference type="PANTHER" id="PTHR30100">
    <property type="entry name" value="FATTY ACID/PHOSPHOLIPID SYNTHESIS PROTEIN PLSX"/>
    <property type="match status" value="1"/>
</dbReference>
<evidence type="ECO:0000256" key="10">
    <source>
        <dbReference type="ARBA" id="ARBA00046608"/>
    </source>
</evidence>
<proteinExistence type="predicted"/>
<evidence type="ECO:0000256" key="5">
    <source>
        <dbReference type="ARBA" id="ARBA00022679"/>
    </source>
</evidence>
<keyword evidence="4" id="KW-0444">Lipid biosynthesis</keyword>
<evidence type="ECO:0000256" key="2">
    <source>
        <dbReference type="ARBA" id="ARBA00004496"/>
    </source>
</evidence>
<evidence type="ECO:0000256" key="6">
    <source>
        <dbReference type="ARBA" id="ARBA00023098"/>
    </source>
</evidence>
<dbReference type="GO" id="GO:0043811">
    <property type="term" value="F:phosphate:acyl-[acyl carrier protein] acyltransferase activity"/>
    <property type="evidence" value="ECO:0007669"/>
    <property type="project" value="UniProtKB-EC"/>
</dbReference>
<accession>X1NPC6</accession>
<name>X1NPC6_9ZZZZ</name>
<protein>
    <recommendedName>
        <fullName evidence="9">phosphate acyltransferase</fullName>
        <ecNumber evidence="9">2.3.1.274</ecNumber>
    </recommendedName>
</protein>
<evidence type="ECO:0000256" key="1">
    <source>
        <dbReference type="ARBA" id="ARBA00001232"/>
    </source>
</evidence>
<comment type="catalytic activity">
    <reaction evidence="1">
        <text>a fatty acyl-[ACP] + phosphate = an acyl phosphate + holo-[ACP]</text>
        <dbReference type="Rhea" id="RHEA:42292"/>
        <dbReference type="Rhea" id="RHEA-COMP:9685"/>
        <dbReference type="Rhea" id="RHEA-COMP:14125"/>
        <dbReference type="ChEBI" id="CHEBI:43474"/>
        <dbReference type="ChEBI" id="CHEBI:59918"/>
        <dbReference type="ChEBI" id="CHEBI:64479"/>
        <dbReference type="ChEBI" id="CHEBI:138651"/>
        <dbReference type="EC" id="2.3.1.274"/>
    </reaction>
</comment>
<dbReference type="GO" id="GO:0005737">
    <property type="term" value="C:cytoplasm"/>
    <property type="evidence" value="ECO:0007669"/>
    <property type="project" value="UniProtKB-SubCell"/>
</dbReference>
<reference evidence="11" key="1">
    <citation type="journal article" date="2014" name="Front. Microbiol.">
        <title>High frequency of phylogenetically diverse reductive dehalogenase-homologous genes in deep subseafloor sedimentary metagenomes.</title>
        <authorList>
            <person name="Kawai M."/>
            <person name="Futagami T."/>
            <person name="Toyoda A."/>
            <person name="Takaki Y."/>
            <person name="Nishi S."/>
            <person name="Hori S."/>
            <person name="Arai W."/>
            <person name="Tsubouchi T."/>
            <person name="Morono Y."/>
            <person name="Uchiyama I."/>
            <person name="Ito T."/>
            <person name="Fujiyama A."/>
            <person name="Inagaki F."/>
            <person name="Takami H."/>
        </authorList>
    </citation>
    <scope>NUCLEOTIDE SEQUENCE</scope>
    <source>
        <strain evidence="11">Expedition CK06-06</strain>
    </source>
</reference>
<evidence type="ECO:0000256" key="9">
    <source>
        <dbReference type="ARBA" id="ARBA00024069"/>
    </source>
</evidence>